<keyword evidence="1" id="KW-1133">Transmembrane helix</keyword>
<sequence length="303" mass="33718">MHATNQHTSASTYGKSKHEYGSDFGSLFIFIVVIDKIGSIPGAPVDIEKFANNLKRRYQNYQDVSACDATVLIVNSRQDRQAMLFLTMLLPLITFLSFYSGHFKAGHYAMGLEGMIEIVVATYSHAHIVQVPSTDLFTSRISVPTPLPPTPVFSKPAPPPDQPAPESVVPFRAAGLPNSVPPVQKTLQPINMDEVPEEDRVWVGIMQQVVGRCGSQPEVFTANVRAVVEEAMSISLKLISDTRYNSIEEEVESHKDVIGIRERAWENAKTEFIQPLFQKYQSIILSSAQHSCPAITLKNLRRH</sequence>
<protein>
    <submittedName>
        <fullName evidence="2">Uncharacterized protein</fullName>
    </submittedName>
</protein>
<proteinExistence type="predicted"/>
<organism evidence="2 3">
    <name type="scientific">Oesophagostomum dentatum</name>
    <name type="common">Nodular worm</name>
    <dbReference type="NCBI Taxonomy" id="61180"/>
    <lineage>
        <taxon>Eukaryota</taxon>
        <taxon>Metazoa</taxon>
        <taxon>Ecdysozoa</taxon>
        <taxon>Nematoda</taxon>
        <taxon>Chromadorea</taxon>
        <taxon>Rhabditida</taxon>
        <taxon>Rhabditina</taxon>
        <taxon>Rhabditomorpha</taxon>
        <taxon>Strongyloidea</taxon>
        <taxon>Strongylidae</taxon>
        <taxon>Oesophagostomum</taxon>
    </lineage>
</organism>
<dbReference type="AlphaFoldDB" id="A0A0B1TAP2"/>
<keyword evidence="3" id="KW-1185">Reference proteome</keyword>
<reference evidence="2 3" key="1">
    <citation type="submission" date="2014-03" db="EMBL/GenBank/DDBJ databases">
        <title>Draft genome of the hookworm Oesophagostomum dentatum.</title>
        <authorList>
            <person name="Mitreva M."/>
        </authorList>
    </citation>
    <scope>NUCLEOTIDE SEQUENCE [LARGE SCALE GENOMIC DNA]</scope>
    <source>
        <strain evidence="2 3">OD-Hann</strain>
    </source>
</reference>
<dbReference type="OrthoDB" id="5864217at2759"/>
<keyword evidence="1" id="KW-0812">Transmembrane</keyword>
<feature type="transmembrane region" description="Helical" evidence="1">
    <location>
        <begin position="82"/>
        <end position="100"/>
    </location>
</feature>
<dbReference type="Proteomes" id="UP000053660">
    <property type="component" value="Unassembled WGS sequence"/>
</dbReference>
<accession>A0A0B1TAP2</accession>
<keyword evidence="1" id="KW-0472">Membrane</keyword>
<gene>
    <name evidence="2" type="ORF">OESDEN_07215</name>
</gene>
<evidence type="ECO:0000313" key="2">
    <source>
        <dbReference type="EMBL" id="KHJ92887.1"/>
    </source>
</evidence>
<evidence type="ECO:0000256" key="1">
    <source>
        <dbReference type="SAM" id="Phobius"/>
    </source>
</evidence>
<evidence type="ECO:0000313" key="3">
    <source>
        <dbReference type="Proteomes" id="UP000053660"/>
    </source>
</evidence>
<name>A0A0B1TAP2_OESDE</name>
<dbReference type="EMBL" id="KN551071">
    <property type="protein sequence ID" value="KHJ92887.1"/>
    <property type="molecule type" value="Genomic_DNA"/>
</dbReference>